<keyword evidence="3" id="KW-1185">Reference proteome</keyword>
<proteinExistence type="predicted"/>
<dbReference type="PANTHER" id="PTHR43138">
    <property type="entry name" value="ACETYLTRANSFERASE, GNAT FAMILY"/>
    <property type="match status" value="1"/>
</dbReference>
<protein>
    <submittedName>
        <fullName evidence="2">GNAT family N-acetyltransferase</fullName>
    </submittedName>
</protein>
<dbReference type="InterPro" id="IPR052742">
    <property type="entry name" value="Mito_N-acetyltransferase"/>
</dbReference>
<sequence length="162" mass="17953">MLIRDATADDWPAVWPFFHRIVAAGETYVYPPDLSSEQGRALWLLPPPDRTTVAIDDEGLIVGSAKMNTNRPGNGDHVASASYMVDPDRHARGVGRALCEDSLRWARARGFLSMEFNAVTETNIHAVKLYESLGFRITGTQPRAFRHPAEGLVGLHCMHVDL</sequence>
<comment type="caution">
    <text evidence="2">The sequence shown here is derived from an EMBL/GenBank/DDBJ whole genome shotgun (WGS) entry which is preliminary data.</text>
</comment>
<evidence type="ECO:0000313" key="2">
    <source>
        <dbReference type="EMBL" id="GAA2134559.1"/>
    </source>
</evidence>
<evidence type="ECO:0000259" key="1">
    <source>
        <dbReference type="PROSITE" id="PS51186"/>
    </source>
</evidence>
<dbReference type="Gene3D" id="3.40.630.30">
    <property type="match status" value="1"/>
</dbReference>
<reference evidence="3" key="1">
    <citation type="journal article" date="2019" name="Int. J. Syst. Evol. Microbiol.">
        <title>The Global Catalogue of Microorganisms (GCM) 10K type strain sequencing project: providing services to taxonomists for standard genome sequencing and annotation.</title>
        <authorList>
            <consortium name="The Broad Institute Genomics Platform"/>
            <consortium name="The Broad Institute Genome Sequencing Center for Infectious Disease"/>
            <person name="Wu L."/>
            <person name="Ma J."/>
        </authorList>
    </citation>
    <scope>NUCLEOTIDE SEQUENCE [LARGE SCALE GENOMIC DNA]</scope>
    <source>
        <strain evidence="3">JCM 15481</strain>
    </source>
</reference>
<feature type="domain" description="N-acetyltransferase" evidence="1">
    <location>
        <begin position="1"/>
        <end position="162"/>
    </location>
</feature>
<dbReference type="EMBL" id="BAAAPF010000160">
    <property type="protein sequence ID" value="GAA2134559.1"/>
    <property type="molecule type" value="Genomic_DNA"/>
</dbReference>
<organism evidence="2 3">
    <name type="scientific">Streptomyces synnematoformans</name>
    <dbReference type="NCBI Taxonomy" id="415721"/>
    <lineage>
        <taxon>Bacteria</taxon>
        <taxon>Bacillati</taxon>
        <taxon>Actinomycetota</taxon>
        <taxon>Actinomycetes</taxon>
        <taxon>Kitasatosporales</taxon>
        <taxon>Streptomycetaceae</taxon>
        <taxon>Streptomyces</taxon>
    </lineage>
</organism>
<accession>A0ABP5KUE5</accession>
<evidence type="ECO:0000313" key="3">
    <source>
        <dbReference type="Proteomes" id="UP001500443"/>
    </source>
</evidence>
<dbReference type="CDD" id="cd04301">
    <property type="entry name" value="NAT_SF"/>
    <property type="match status" value="1"/>
</dbReference>
<dbReference type="SUPFAM" id="SSF55729">
    <property type="entry name" value="Acyl-CoA N-acyltransferases (Nat)"/>
    <property type="match status" value="1"/>
</dbReference>
<dbReference type="PANTHER" id="PTHR43138:SF1">
    <property type="entry name" value="N-ACETYLTRANSFERASE ACA1"/>
    <property type="match status" value="1"/>
</dbReference>
<gene>
    <name evidence="2" type="ORF">GCM10009802_43150</name>
</gene>
<dbReference type="InterPro" id="IPR016181">
    <property type="entry name" value="Acyl_CoA_acyltransferase"/>
</dbReference>
<dbReference type="Pfam" id="PF00583">
    <property type="entry name" value="Acetyltransf_1"/>
    <property type="match status" value="1"/>
</dbReference>
<name>A0ABP5KUE5_9ACTN</name>
<dbReference type="RefSeq" id="WP_344291659.1">
    <property type="nucleotide sequence ID" value="NZ_BAAAPF010000160.1"/>
</dbReference>
<dbReference type="Proteomes" id="UP001500443">
    <property type="component" value="Unassembled WGS sequence"/>
</dbReference>
<dbReference type="PROSITE" id="PS51186">
    <property type="entry name" value="GNAT"/>
    <property type="match status" value="1"/>
</dbReference>
<dbReference type="InterPro" id="IPR000182">
    <property type="entry name" value="GNAT_dom"/>
</dbReference>